<reference evidence="2 3" key="1">
    <citation type="journal article" date="2024" name="G3 (Bethesda)">
        <title>Genome assembly of Hibiscus sabdariffa L. provides insights into metabolisms of medicinal natural products.</title>
        <authorList>
            <person name="Kim T."/>
        </authorList>
    </citation>
    <scope>NUCLEOTIDE SEQUENCE [LARGE SCALE GENOMIC DNA]</scope>
    <source>
        <strain evidence="2">TK-2024</strain>
        <tissue evidence="2">Old leaves</tissue>
    </source>
</reference>
<dbReference type="Gene3D" id="3.30.530.20">
    <property type="match status" value="1"/>
</dbReference>
<dbReference type="InterPro" id="IPR023393">
    <property type="entry name" value="START-like_dom_sf"/>
</dbReference>
<sequence>MLSFKQSKVLNSKENVALEPSSRSTLLNYNLIEDGPLGGKLEKIFYGNKFVGAICRGSVCKSLMKFYTISDCIFTEEEIKDLNERMYGVYKNVEAYLLANHEVYMIT</sequence>
<keyword evidence="3" id="KW-1185">Reference proteome</keyword>
<name>A0ABR2P0D8_9ROSI</name>
<protein>
    <submittedName>
        <fullName evidence="2">Uncharacterized protein</fullName>
    </submittedName>
</protein>
<gene>
    <name evidence="1" type="ORF">V6N11_072892</name>
    <name evidence="2" type="ORF">V6N11_072898</name>
</gene>
<accession>A0ABR2P0D8</accession>
<dbReference type="PRINTS" id="PR00634">
    <property type="entry name" value="BETALLERGEN"/>
</dbReference>
<dbReference type="SUPFAM" id="SSF55961">
    <property type="entry name" value="Bet v1-like"/>
    <property type="match status" value="1"/>
</dbReference>
<dbReference type="Proteomes" id="UP001396334">
    <property type="component" value="Unassembled WGS sequence"/>
</dbReference>
<proteinExistence type="predicted"/>
<dbReference type="EMBL" id="JBBPBN010000087">
    <property type="protein sequence ID" value="KAK8981909.1"/>
    <property type="molecule type" value="Genomic_DNA"/>
</dbReference>
<evidence type="ECO:0000313" key="1">
    <source>
        <dbReference type="EMBL" id="KAK8981903.1"/>
    </source>
</evidence>
<organism evidence="2 3">
    <name type="scientific">Hibiscus sabdariffa</name>
    <name type="common">roselle</name>
    <dbReference type="NCBI Taxonomy" id="183260"/>
    <lineage>
        <taxon>Eukaryota</taxon>
        <taxon>Viridiplantae</taxon>
        <taxon>Streptophyta</taxon>
        <taxon>Embryophyta</taxon>
        <taxon>Tracheophyta</taxon>
        <taxon>Spermatophyta</taxon>
        <taxon>Magnoliopsida</taxon>
        <taxon>eudicotyledons</taxon>
        <taxon>Gunneridae</taxon>
        <taxon>Pentapetalae</taxon>
        <taxon>rosids</taxon>
        <taxon>malvids</taxon>
        <taxon>Malvales</taxon>
        <taxon>Malvaceae</taxon>
        <taxon>Malvoideae</taxon>
        <taxon>Hibiscus</taxon>
    </lineage>
</organism>
<comment type="caution">
    <text evidence="2">The sequence shown here is derived from an EMBL/GenBank/DDBJ whole genome shotgun (WGS) entry which is preliminary data.</text>
</comment>
<dbReference type="EMBL" id="JBBPBN010000087">
    <property type="protein sequence ID" value="KAK8981903.1"/>
    <property type="molecule type" value="Genomic_DNA"/>
</dbReference>
<dbReference type="InterPro" id="IPR024949">
    <property type="entry name" value="Bet_v_I_allergen"/>
</dbReference>
<evidence type="ECO:0000313" key="3">
    <source>
        <dbReference type="Proteomes" id="UP001396334"/>
    </source>
</evidence>
<evidence type="ECO:0000313" key="2">
    <source>
        <dbReference type="EMBL" id="KAK8981909.1"/>
    </source>
</evidence>